<dbReference type="STRING" id="230819.A0A5C3KNF5"/>
<dbReference type="InterPro" id="IPR052263">
    <property type="entry name" value="GPI_Anchor_Biosynth"/>
</dbReference>
<reference evidence="8 9" key="1">
    <citation type="journal article" date="2019" name="Nat. Ecol. Evol.">
        <title>Megaphylogeny resolves global patterns of mushroom evolution.</title>
        <authorList>
            <person name="Varga T."/>
            <person name="Krizsan K."/>
            <person name="Foldi C."/>
            <person name="Dima B."/>
            <person name="Sanchez-Garcia M."/>
            <person name="Sanchez-Ramirez S."/>
            <person name="Szollosi G.J."/>
            <person name="Szarkandi J.G."/>
            <person name="Papp V."/>
            <person name="Albert L."/>
            <person name="Andreopoulos W."/>
            <person name="Angelini C."/>
            <person name="Antonin V."/>
            <person name="Barry K.W."/>
            <person name="Bougher N.L."/>
            <person name="Buchanan P."/>
            <person name="Buyck B."/>
            <person name="Bense V."/>
            <person name="Catcheside P."/>
            <person name="Chovatia M."/>
            <person name="Cooper J."/>
            <person name="Damon W."/>
            <person name="Desjardin D."/>
            <person name="Finy P."/>
            <person name="Geml J."/>
            <person name="Haridas S."/>
            <person name="Hughes K."/>
            <person name="Justo A."/>
            <person name="Karasinski D."/>
            <person name="Kautmanova I."/>
            <person name="Kiss B."/>
            <person name="Kocsube S."/>
            <person name="Kotiranta H."/>
            <person name="LaButti K.M."/>
            <person name="Lechner B.E."/>
            <person name="Liimatainen K."/>
            <person name="Lipzen A."/>
            <person name="Lukacs Z."/>
            <person name="Mihaltcheva S."/>
            <person name="Morgado L.N."/>
            <person name="Niskanen T."/>
            <person name="Noordeloos M.E."/>
            <person name="Ohm R.A."/>
            <person name="Ortiz-Santana B."/>
            <person name="Ovrebo C."/>
            <person name="Racz N."/>
            <person name="Riley R."/>
            <person name="Savchenko A."/>
            <person name="Shiryaev A."/>
            <person name="Soop K."/>
            <person name="Spirin V."/>
            <person name="Szebenyi C."/>
            <person name="Tomsovsky M."/>
            <person name="Tulloss R.E."/>
            <person name="Uehling J."/>
            <person name="Grigoriev I.V."/>
            <person name="Vagvolgyi C."/>
            <person name="Papp T."/>
            <person name="Martin F.M."/>
            <person name="Miettinen O."/>
            <person name="Hibbett D.S."/>
            <person name="Nagy L.G."/>
        </authorList>
    </citation>
    <scope>NUCLEOTIDE SEQUENCE [LARGE SCALE GENOMIC DNA]</scope>
    <source>
        <strain evidence="8 9">CBS 121175</strain>
    </source>
</reference>
<evidence type="ECO:0000256" key="1">
    <source>
        <dbReference type="ARBA" id="ARBA00004141"/>
    </source>
</evidence>
<feature type="compositionally biased region" description="Polar residues" evidence="5">
    <location>
        <begin position="12"/>
        <end position="23"/>
    </location>
</feature>
<dbReference type="EMBL" id="ML210257">
    <property type="protein sequence ID" value="TFK21822.1"/>
    <property type="molecule type" value="Genomic_DNA"/>
</dbReference>
<dbReference type="GO" id="GO:0006506">
    <property type="term" value="P:GPI anchor biosynthetic process"/>
    <property type="evidence" value="ECO:0007669"/>
    <property type="project" value="TreeGrafter"/>
</dbReference>
<dbReference type="Proteomes" id="UP000307440">
    <property type="component" value="Unassembled WGS sequence"/>
</dbReference>
<dbReference type="Pfam" id="PF08510">
    <property type="entry name" value="PIG-P"/>
    <property type="match status" value="1"/>
</dbReference>
<dbReference type="PANTHER" id="PTHR46346:SF1">
    <property type="entry name" value="PHOSPHATIDYLINOSITOL N-ACETYLGLUCOSAMINYLTRANSFERASE SUBUNIT P"/>
    <property type="match status" value="1"/>
</dbReference>
<evidence type="ECO:0000256" key="4">
    <source>
        <dbReference type="ARBA" id="ARBA00023136"/>
    </source>
</evidence>
<feature type="transmembrane region" description="Helical" evidence="6">
    <location>
        <begin position="39"/>
        <end position="61"/>
    </location>
</feature>
<dbReference type="GO" id="GO:0005783">
    <property type="term" value="C:endoplasmic reticulum"/>
    <property type="evidence" value="ECO:0007669"/>
    <property type="project" value="TreeGrafter"/>
</dbReference>
<feature type="region of interest" description="Disordered" evidence="5">
    <location>
        <begin position="1"/>
        <end position="29"/>
    </location>
</feature>
<gene>
    <name evidence="8" type="ORF">FA15DRAFT_672194</name>
</gene>
<evidence type="ECO:0000256" key="6">
    <source>
        <dbReference type="SAM" id="Phobius"/>
    </source>
</evidence>
<evidence type="ECO:0000256" key="5">
    <source>
        <dbReference type="SAM" id="MobiDB-lite"/>
    </source>
</evidence>
<sequence length="172" mass="19859">MATKIHDIFGETQPTSPTSQTNVAHRWPPPEHRSRAAEFYGFVAWTSTYILFIIYLLWAILPDEFIIWTGITWYPNREWAILLPAWTVMGVLFTYFAYLTLALAGTPSLDEMRSITDDCVIYPDPQCGRNVYLESTKPGALPELYDIPIGMVNKVLYQRHVGRQDIQHKKHL</sequence>
<dbReference type="AlphaFoldDB" id="A0A5C3KNF5"/>
<dbReference type="InterPro" id="IPR013717">
    <property type="entry name" value="PIG-P"/>
</dbReference>
<keyword evidence="2 6" id="KW-0812">Transmembrane</keyword>
<dbReference type="OrthoDB" id="690928at2759"/>
<keyword evidence="4 6" id="KW-0472">Membrane</keyword>
<feature type="domain" description="PIG-P" evidence="7">
    <location>
        <begin position="37"/>
        <end position="157"/>
    </location>
</feature>
<dbReference type="GO" id="GO:0016020">
    <property type="term" value="C:membrane"/>
    <property type="evidence" value="ECO:0007669"/>
    <property type="project" value="UniProtKB-SubCell"/>
</dbReference>
<keyword evidence="3 6" id="KW-1133">Transmembrane helix</keyword>
<protein>
    <submittedName>
        <fullName evidence="8">PIG-P-domain-containing protein</fullName>
    </submittedName>
</protein>
<evidence type="ECO:0000259" key="7">
    <source>
        <dbReference type="Pfam" id="PF08510"/>
    </source>
</evidence>
<feature type="transmembrane region" description="Helical" evidence="6">
    <location>
        <begin position="81"/>
        <end position="104"/>
    </location>
</feature>
<evidence type="ECO:0000313" key="8">
    <source>
        <dbReference type="EMBL" id="TFK21822.1"/>
    </source>
</evidence>
<proteinExistence type="predicted"/>
<organism evidence="8 9">
    <name type="scientific">Coprinopsis marcescibilis</name>
    <name type="common">Agaric fungus</name>
    <name type="synonym">Psathyrella marcescibilis</name>
    <dbReference type="NCBI Taxonomy" id="230819"/>
    <lineage>
        <taxon>Eukaryota</taxon>
        <taxon>Fungi</taxon>
        <taxon>Dikarya</taxon>
        <taxon>Basidiomycota</taxon>
        <taxon>Agaricomycotina</taxon>
        <taxon>Agaricomycetes</taxon>
        <taxon>Agaricomycetidae</taxon>
        <taxon>Agaricales</taxon>
        <taxon>Agaricineae</taxon>
        <taxon>Psathyrellaceae</taxon>
        <taxon>Coprinopsis</taxon>
    </lineage>
</organism>
<evidence type="ECO:0000256" key="3">
    <source>
        <dbReference type="ARBA" id="ARBA00022989"/>
    </source>
</evidence>
<accession>A0A5C3KNF5</accession>
<evidence type="ECO:0000313" key="9">
    <source>
        <dbReference type="Proteomes" id="UP000307440"/>
    </source>
</evidence>
<keyword evidence="9" id="KW-1185">Reference proteome</keyword>
<dbReference type="PANTHER" id="PTHR46346">
    <property type="entry name" value="PHOSPHATIDYLINOSITOL N-ACETYLGLUCOSAMINYLTRANSFERASE SUBUNIT P"/>
    <property type="match status" value="1"/>
</dbReference>
<evidence type="ECO:0000256" key="2">
    <source>
        <dbReference type="ARBA" id="ARBA00022692"/>
    </source>
</evidence>
<comment type="subcellular location">
    <subcellularLocation>
        <location evidence="1">Membrane</location>
        <topology evidence="1">Multi-pass membrane protein</topology>
    </subcellularLocation>
</comment>
<name>A0A5C3KNF5_COPMA</name>